<feature type="compositionally biased region" description="Acidic residues" evidence="1">
    <location>
        <begin position="48"/>
        <end position="76"/>
    </location>
</feature>
<evidence type="ECO:0000313" key="3">
    <source>
        <dbReference type="Proteomes" id="UP000234254"/>
    </source>
</evidence>
<reference evidence="2" key="1">
    <citation type="submission" date="2016-12" db="EMBL/GenBank/DDBJ databases">
        <title>The genomes of Aspergillus section Nigri reveals drivers in fungal speciation.</title>
        <authorList>
            <consortium name="DOE Joint Genome Institute"/>
            <person name="Vesth T.C."/>
            <person name="Nybo J."/>
            <person name="Theobald S."/>
            <person name="Brandl J."/>
            <person name="Frisvad J.C."/>
            <person name="Nielsen K.F."/>
            <person name="Lyhne E.K."/>
            <person name="Kogle M.E."/>
            <person name="Kuo A."/>
            <person name="Riley R."/>
            <person name="Clum A."/>
            <person name="Nolan M."/>
            <person name="Lipzen A."/>
            <person name="Salamov A."/>
            <person name="Henrissat B."/>
            <person name="Wiebenga A."/>
            <person name="De vries R.P."/>
            <person name="Grigoriev I.V."/>
            <person name="Mortensen U.H."/>
            <person name="Andersen M.R."/>
            <person name="Baker S.E."/>
        </authorList>
    </citation>
    <scope>NUCLEOTIDE SEQUENCE</scope>
    <source>
        <strain evidence="2">IBT 28561</strain>
    </source>
</reference>
<dbReference type="OrthoDB" id="5409271at2759"/>
<dbReference type="VEuPathDB" id="FungiDB:P168DRAFT_306124"/>
<dbReference type="RefSeq" id="XP_024690462.1">
    <property type="nucleotide sequence ID" value="XM_024838996.1"/>
</dbReference>
<evidence type="ECO:0000313" key="2">
    <source>
        <dbReference type="EMBL" id="PKY01868.1"/>
    </source>
</evidence>
<dbReference type="AlphaFoldDB" id="A0A2I1CW78"/>
<name>A0A2I1CW78_ASPC2</name>
<keyword evidence="3" id="KW-1185">Reference proteome</keyword>
<accession>A0A2I1CW78</accession>
<feature type="region of interest" description="Disordered" evidence="1">
    <location>
        <begin position="214"/>
        <end position="250"/>
    </location>
</feature>
<gene>
    <name evidence="2" type="ORF">P168DRAFT_306124</name>
</gene>
<comment type="caution">
    <text evidence="2">The sequence shown here is derived from an EMBL/GenBank/DDBJ whole genome shotgun (WGS) entry which is preliminary data.</text>
</comment>
<organism evidence="2 3">
    <name type="scientific">Aspergillus campestris (strain IBT 28561)</name>
    <dbReference type="NCBI Taxonomy" id="1392248"/>
    <lineage>
        <taxon>Eukaryota</taxon>
        <taxon>Fungi</taxon>
        <taxon>Dikarya</taxon>
        <taxon>Ascomycota</taxon>
        <taxon>Pezizomycotina</taxon>
        <taxon>Eurotiomycetes</taxon>
        <taxon>Eurotiomycetidae</taxon>
        <taxon>Eurotiales</taxon>
        <taxon>Aspergillaceae</taxon>
        <taxon>Aspergillus</taxon>
        <taxon>Aspergillus subgen. Circumdati</taxon>
    </lineage>
</organism>
<evidence type="ECO:0000256" key="1">
    <source>
        <dbReference type="SAM" id="MobiDB-lite"/>
    </source>
</evidence>
<dbReference type="Proteomes" id="UP000234254">
    <property type="component" value="Unassembled WGS sequence"/>
</dbReference>
<dbReference type="GeneID" id="36546520"/>
<proteinExistence type="predicted"/>
<sequence>MHPPSNSILHHMHKLSEAARTRRARTVNRQDTRPPPPPYTPREKEDDRVDVDDNDDDDIDEEDYDDEFDEYNEEESNSTCFHEKTTSSSRVTLHIDASISISGDRNTIILPCRPSFAPSTTPPTTTGSSLATPSPIGTLHSLQRQQQPKLASLATEIISAALQDRRRIYIPSNGRGQPSPVPLPPAPPVDVKIDVGVKVRGSGNVVCLGAKAGGPVRKRRQEMASSGEVMGGRKRRAQSEPCDMPRTKRV</sequence>
<feature type="region of interest" description="Disordered" evidence="1">
    <location>
        <begin position="1"/>
        <end position="89"/>
    </location>
</feature>
<feature type="region of interest" description="Disordered" evidence="1">
    <location>
        <begin position="115"/>
        <end position="136"/>
    </location>
</feature>
<feature type="compositionally biased region" description="Low complexity" evidence="1">
    <location>
        <begin position="115"/>
        <end position="135"/>
    </location>
</feature>
<dbReference type="EMBL" id="MSFM01000010">
    <property type="protein sequence ID" value="PKY01868.1"/>
    <property type="molecule type" value="Genomic_DNA"/>
</dbReference>
<protein>
    <submittedName>
        <fullName evidence="2">Uncharacterized protein</fullName>
    </submittedName>
</protein>